<protein>
    <recommendedName>
        <fullName evidence="4">VCBS repeat-containing protein</fullName>
    </recommendedName>
</protein>
<dbReference type="RefSeq" id="WP_344924036.1">
    <property type="nucleotide sequence ID" value="NZ_BAABCW010000001.1"/>
</dbReference>
<feature type="transmembrane region" description="Helical" evidence="1">
    <location>
        <begin position="6"/>
        <end position="24"/>
    </location>
</feature>
<accession>A0ABP7X8J9</accession>
<sequence>MTRTYPIYYYYLPIWMLLFSVIACSEKEPVLTVKNNGISLIKEHDSLYYIEIKSNELVDHWELPYPVYQFKVGDIDNDGKEDMMVGVIKTTRFDTVSGKRLFIFKNYKGYVRPLWLGSRLSQPLIDFNFVITDSGARIRSIEKEKSGNVLVAEYKWRRFGLEFTRYLDREIDHSTAKKELE</sequence>
<evidence type="ECO:0000313" key="2">
    <source>
        <dbReference type="EMBL" id="GAA4107342.1"/>
    </source>
</evidence>
<keyword evidence="1" id="KW-0472">Membrane</keyword>
<comment type="caution">
    <text evidence="2">The sequence shown here is derived from an EMBL/GenBank/DDBJ whole genome shotgun (WGS) entry which is preliminary data.</text>
</comment>
<dbReference type="EMBL" id="BAABCW010000001">
    <property type="protein sequence ID" value="GAA4107342.1"/>
    <property type="molecule type" value="Genomic_DNA"/>
</dbReference>
<organism evidence="2 3">
    <name type="scientific">Aquimarina addita</name>
    <dbReference type="NCBI Taxonomy" id="870485"/>
    <lineage>
        <taxon>Bacteria</taxon>
        <taxon>Pseudomonadati</taxon>
        <taxon>Bacteroidota</taxon>
        <taxon>Flavobacteriia</taxon>
        <taxon>Flavobacteriales</taxon>
        <taxon>Flavobacteriaceae</taxon>
        <taxon>Aquimarina</taxon>
    </lineage>
</organism>
<dbReference type="Proteomes" id="UP001500459">
    <property type="component" value="Unassembled WGS sequence"/>
</dbReference>
<evidence type="ECO:0000313" key="3">
    <source>
        <dbReference type="Proteomes" id="UP001500459"/>
    </source>
</evidence>
<proteinExistence type="predicted"/>
<keyword evidence="1" id="KW-0812">Transmembrane</keyword>
<keyword evidence="3" id="KW-1185">Reference proteome</keyword>
<gene>
    <name evidence="2" type="ORF">GCM10022393_02550</name>
</gene>
<dbReference type="PROSITE" id="PS51257">
    <property type="entry name" value="PROKAR_LIPOPROTEIN"/>
    <property type="match status" value="1"/>
</dbReference>
<evidence type="ECO:0008006" key="4">
    <source>
        <dbReference type="Google" id="ProtNLM"/>
    </source>
</evidence>
<keyword evidence="1" id="KW-1133">Transmembrane helix</keyword>
<reference evidence="3" key="1">
    <citation type="journal article" date="2019" name="Int. J. Syst. Evol. Microbiol.">
        <title>The Global Catalogue of Microorganisms (GCM) 10K type strain sequencing project: providing services to taxonomists for standard genome sequencing and annotation.</title>
        <authorList>
            <consortium name="The Broad Institute Genomics Platform"/>
            <consortium name="The Broad Institute Genome Sequencing Center for Infectious Disease"/>
            <person name="Wu L."/>
            <person name="Ma J."/>
        </authorList>
    </citation>
    <scope>NUCLEOTIDE SEQUENCE [LARGE SCALE GENOMIC DNA]</scope>
    <source>
        <strain evidence="3">JCM 17106</strain>
    </source>
</reference>
<name>A0ABP7X8J9_9FLAO</name>
<evidence type="ECO:0000256" key="1">
    <source>
        <dbReference type="SAM" id="Phobius"/>
    </source>
</evidence>